<evidence type="ECO:0000259" key="1">
    <source>
        <dbReference type="PROSITE" id="PS50181"/>
    </source>
</evidence>
<proteinExistence type="predicted"/>
<comment type="caution">
    <text evidence="2">The sequence shown here is derived from an EMBL/GenBank/DDBJ whole genome shotgun (WGS) entry which is preliminary data.</text>
</comment>
<dbReference type="GeneID" id="9824264"/>
<gene>
    <name evidence="2" type="ORF">GCK72_017918</name>
</gene>
<protein>
    <recommendedName>
        <fullName evidence="1">F-box domain-containing protein</fullName>
    </recommendedName>
</protein>
<dbReference type="CTD" id="9824264"/>
<accession>A0A6A5G9Q8</accession>
<dbReference type="EMBL" id="WUAV01000005">
    <property type="protein sequence ID" value="KAF1751364.1"/>
    <property type="molecule type" value="Genomic_DNA"/>
</dbReference>
<dbReference type="RefSeq" id="XP_053581222.1">
    <property type="nucleotide sequence ID" value="XM_053732309.1"/>
</dbReference>
<dbReference type="PANTHER" id="PTHR21503">
    <property type="entry name" value="F-BOX-CONTAINING HYPOTHETICAL PROTEIN C.ELEGANS"/>
    <property type="match status" value="1"/>
</dbReference>
<sequence>MKLLHFPTLVLRSIFSYVSLSELVLLSYCSERVRNVIVSIQKIRLKKVLSILYYLYYIKVLSILYKKVLSILYICEARFKYDKCKRDHIVQGIHTHLSKFFGPSVDYQVALSCYDLPPRLENINSTKITMGNFSVPTYQLESYFNASPNQEYMHTNRNFLWKLSENSVVYGTKHLEIEFYGYLEYENLLRFAGRSLILKSAILSPSTIIRFLNDWKSGQGFQNLIFLSTTCSNRLEQEEIEKDVDINVSEHSLELEWKERLVE</sequence>
<feature type="domain" description="F-box" evidence="1">
    <location>
        <begin position="1"/>
        <end position="48"/>
    </location>
</feature>
<dbReference type="Proteomes" id="UP000483820">
    <property type="component" value="Chromosome V"/>
</dbReference>
<dbReference type="PANTHER" id="PTHR21503:SF8">
    <property type="entry name" value="F-BOX ASSOCIATED DOMAIN-CONTAINING PROTEIN-RELATED"/>
    <property type="match status" value="1"/>
</dbReference>
<name>A0A6A5G9Q8_CAERE</name>
<dbReference type="InterPro" id="IPR001810">
    <property type="entry name" value="F-box_dom"/>
</dbReference>
<dbReference type="AlphaFoldDB" id="A0A6A5G9Q8"/>
<evidence type="ECO:0000313" key="2">
    <source>
        <dbReference type="EMBL" id="KAF1751364.1"/>
    </source>
</evidence>
<evidence type="ECO:0000313" key="3">
    <source>
        <dbReference type="Proteomes" id="UP000483820"/>
    </source>
</evidence>
<dbReference type="Pfam" id="PF00646">
    <property type="entry name" value="F-box"/>
    <property type="match status" value="1"/>
</dbReference>
<reference evidence="2 3" key="1">
    <citation type="submission" date="2019-12" db="EMBL/GenBank/DDBJ databases">
        <title>Chromosome-level assembly of the Caenorhabditis remanei genome.</title>
        <authorList>
            <person name="Teterina A.A."/>
            <person name="Willis J.H."/>
            <person name="Phillips P.C."/>
        </authorList>
    </citation>
    <scope>NUCLEOTIDE SEQUENCE [LARGE SCALE GENOMIC DNA]</scope>
    <source>
        <strain evidence="2 3">PX506</strain>
        <tissue evidence="2">Whole organism</tissue>
    </source>
</reference>
<dbReference type="KEGG" id="crq:GCK72_017918"/>
<dbReference type="PROSITE" id="PS50181">
    <property type="entry name" value="FBOX"/>
    <property type="match status" value="1"/>
</dbReference>
<organism evidence="2 3">
    <name type="scientific">Caenorhabditis remanei</name>
    <name type="common">Caenorhabditis vulgaris</name>
    <dbReference type="NCBI Taxonomy" id="31234"/>
    <lineage>
        <taxon>Eukaryota</taxon>
        <taxon>Metazoa</taxon>
        <taxon>Ecdysozoa</taxon>
        <taxon>Nematoda</taxon>
        <taxon>Chromadorea</taxon>
        <taxon>Rhabditida</taxon>
        <taxon>Rhabditina</taxon>
        <taxon>Rhabditomorpha</taxon>
        <taxon>Rhabditoidea</taxon>
        <taxon>Rhabditidae</taxon>
        <taxon>Peloderinae</taxon>
        <taxon>Caenorhabditis</taxon>
    </lineage>
</organism>